<protein>
    <submittedName>
        <fullName evidence="3">Uncharacterized protein LOC113467908</fullName>
    </submittedName>
</protein>
<dbReference type="KEGG" id="dci:113467908"/>
<dbReference type="PANTHER" id="PTHR33194">
    <property type="entry name" value="ZINC KNUCKLE DOMAINCONTAINING PROTEIN"/>
    <property type="match status" value="1"/>
</dbReference>
<name>A0A3Q0IV90_DIACI</name>
<evidence type="ECO:0000313" key="2">
    <source>
        <dbReference type="Proteomes" id="UP000079169"/>
    </source>
</evidence>
<dbReference type="GeneID" id="113467908"/>
<accession>A0A3Q0IV90</accession>
<feature type="region of interest" description="Disordered" evidence="1">
    <location>
        <begin position="1"/>
        <end position="114"/>
    </location>
</feature>
<dbReference type="AlphaFoldDB" id="A0A3Q0IV90"/>
<keyword evidence="2" id="KW-1185">Reference proteome</keyword>
<reference evidence="3" key="1">
    <citation type="submission" date="2025-08" db="UniProtKB">
        <authorList>
            <consortium name="RefSeq"/>
        </authorList>
    </citation>
    <scope>IDENTIFICATION</scope>
</reference>
<dbReference type="Proteomes" id="UP000079169">
    <property type="component" value="Unplaced"/>
</dbReference>
<feature type="compositionally biased region" description="Basic and acidic residues" evidence="1">
    <location>
        <begin position="543"/>
        <end position="559"/>
    </location>
</feature>
<evidence type="ECO:0000256" key="1">
    <source>
        <dbReference type="SAM" id="MobiDB-lite"/>
    </source>
</evidence>
<gene>
    <name evidence="3" type="primary">LOC113467908</name>
</gene>
<dbReference type="PANTHER" id="PTHR33194:SF4">
    <property type="entry name" value="CCHC-TYPE DOMAIN-CONTAINING PROTEIN"/>
    <property type="match status" value="1"/>
</dbReference>
<feature type="compositionally biased region" description="Basic and acidic residues" evidence="1">
    <location>
        <begin position="517"/>
        <end position="527"/>
    </location>
</feature>
<feature type="compositionally biased region" description="Polar residues" evidence="1">
    <location>
        <begin position="93"/>
        <end position="114"/>
    </location>
</feature>
<feature type="compositionally biased region" description="Basic and acidic residues" evidence="1">
    <location>
        <begin position="495"/>
        <end position="508"/>
    </location>
</feature>
<feature type="compositionally biased region" description="Basic and acidic residues" evidence="1">
    <location>
        <begin position="471"/>
        <end position="484"/>
    </location>
</feature>
<evidence type="ECO:0000313" key="3">
    <source>
        <dbReference type="RefSeq" id="XP_026680196.1"/>
    </source>
</evidence>
<organism evidence="2 3">
    <name type="scientific">Diaphorina citri</name>
    <name type="common">Asian citrus psyllid</name>
    <dbReference type="NCBI Taxonomy" id="121845"/>
    <lineage>
        <taxon>Eukaryota</taxon>
        <taxon>Metazoa</taxon>
        <taxon>Ecdysozoa</taxon>
        <taxon>Arthropoda</taxon>
        <taxon>Hexapoda</taxon>
        <taxon>Insecta</taxon>
        <taxon>Pterygota</taxon>
        <taxon>Neoptera</taxon>
        <taxon>Paraneoptera</taxon>
        <taxon>Hemiptera</taxon>
        <taxon>Sternorrhyncha</taxon>
        <taxon>Psylloidea</taxon>
        <taxon>Psyllidae</taxon>
        <taxon>Diaphorininae</taxon>
        <taxon>Diaphorina</taxon>
    </lineage>
</organism>
<dbReference type="RefSeq" id="XP_026680196.1">
    <property type="nucleotide sequence ID" value="XM_026824395.1"/>
</dbReference>
<feature type="compositionally biased region" description="Polar residues" evidence="1">
    <location>
        <begin position="165"/>
        <end position="175"/>
    </location>
</feature>
<feature type="region of interest" description="Disordered" evidence="1">
    <location>
        <begin position="141"/>
        <end position="180"/>
    </location>
</feature>
<feature type="region of interest" description="Disordered" evidence="1">
    <location>
        <begin position="426"/>
        <end position="559"/>
    </location>
</feature>
<feature type="compositionally biased region" description="Polar residues" evidence="1">
    <location>
        <begin position="141"/>
        <end position="154"/>
    </location>
</feature>
<feature type="compositionally biased region" description="Basic and acidic residues" evidence="1">
    <location>
        <begin position="1"/>
        <end position="10"/>
    </location>
</feature>
<feature type="compositionally biased region" description="Pro residues" evidence="1">
    <location>
        <begin position="69"/>
        <end position="83"/>
    </location>
</feature>
<sequence length="559" mass="63586">MELEFVDQKRKGLAQKLDEDLEKLTLISKRASRADPDITDPTASTPQQDYEVPIIPEQQQTTPRGSEPPEGPRGPLPPLPERPTPNRIVSPRDISSQINQVTTIPPPESTTSRALTPLTQPLAPPLPLPPLLERPTPNQIVSPRDSSSRLNQIITIPPPPPPERCTTSRAHTPPTQAMAPHVPSPQIPQYPIHQLAPVTNSSRPQHEENASIIKIKTPHITASSFDGQNMGVEKFIEEYERAGSLNGWNESLMVHYLPVYLKGWPQTVYYNAIQDNPAITWGDLKRRMLEIFQPSYATREIKLTEVLQRVQGPFEAATKYFSEKMAMIRKLEMHFSEAEICRFIVLGLSPDIIGKLVMKDEDTTTLVSLERALIKFENAKFLVEFQAKRQRAMLGELSGSNPLTMEGPKFSEIACVSDAAGFDDPSRGCYNRNRRYSPRGAEREEGSGRQSPSYRPHREDYNNRSQYYSLRDTEREGRSDRREPNYNSYRNRSPRSSERKQERNNEHPRRGRSPQPKTDRKRSDNKSRQRAQGTYTGCFVCGDKSHRANTCKDRFQSKN</sequence>
<proteinExistence type="predicted"/>
<dbReference type="PaxDb" id="121845-A0A3Q0IV90"/>